<sequence>MLRVSFTIRNTTMKKHCHGYFNESTTAVAAAAAAVGGGGGGGGGAIIVSSVGIVVVVVVVVVVIAAVVVVVVDGGLSFVYQDTVKNTTNFIACKNASATLCRKIFQMIRCSTDTKLLVALLNISATPFFSFFSFFFFFLVYLLRLLSSFLPFFLS</sequence>
<organism evidence="2">
    <name type="scientific">Octopus bimaculoides</name>
    <name type="common">California two-spotted octopus</name>
    <dbReference type="NCBI Taxonomy" id="37653"/>
    <lineage>
        <taxon>Eukaryota</taxon>
        <taxon>Metazoa</taxon>
        <taxon>Spiralia</taxon>
        <taxon>Lophotrochozoa</taxon>
        <taxon>Mollusca</taxon>
        <taxon>Cephalopoda</taxon>
        <taxon>Coleoidea</taxon>
        <taxon>Octopodiformes</taxon>
        <taxon>Octopoda</taxon>
        <taxon>Incirrata</taxon>
        <taxon>Octopodidae</taxon>
        <taxon>Octopus</taxon>
    </lineage>
</organism>
<evidence type="ECO:0000313" key="2">
    <source>
        <dbReference type="EMBL" id="KOF98335.1"/>
    </source>
</evidence>
<gene>
    <name evidence="2" type="ORF">OCBIM_22025881mg</name>
</gene>
<accession>A0A0L8IBD7</accession>
<name>A0A0L8IBD7_OCTBM</name>
<feature type="transmembrane region" description="Helical" evidence="1">
    <location>
        <begin position="45"/>
        <end position="72"/>
    </location>
</feature>
<evidence type="ECO:0000256" key="1">
    <source>
        <dbReference type="SAM" id="Phobius"/>
    </source>
</evidence>
<keyword evidence="1" id="KW-0472">Membrane</keyword>
<protein>
    <submittedName>
        <fullName evidence="2">Uncharacterized protein</fullName>
    </submittedName>
</protein>
<dbReference type="AlphaFoldDB" id="A0A0L8IBD7"/>
<reference evidence="2" key="1">
    <citation type="submission" date="2015-07" db="EMBL/GenBank/DDBJ databases">
        <title>MeaNS - Measles Nucleotide Surveillance Program.</title>
        <authorList>
            <person name="Tran T."/>
            <person name="Druce J."/>
        </authorList>
    </citation>
    <scope>NUCLEOTIDE SEQUENCE</scope>
    <source>
        <strain evidence="2">UCB-OBI-ISO-001</strain>
        <tissue evidence="2">Gonad</tissue>
    </source>
</reference>
<feature type="transmembrane region" description="Helical" evidence="1">
    <location>
        <begin position="20"/>
        <end position="39"/>
    </location>
</feature>
<feature type="transmembrane region" description="Helical" evidence="1">
    <location>
        <begin position="116"/>
        <end position="143"/>
    </location>
</feature>
<proteinExistence type="predicted"/>
<dbReference type="EMBL" id="KQ416175">
    <property type="protein sequence ID" value="KOF98335.1"/>
    <property type="molecule type" value="Genomic_DNA"/>
</dbReference>
<keyword evidence="1" id="KW-1133">Transmembrane helix</keyword>
<keyword evidence="1" id="KW-0812">Transmembrane</keyword>